<evidence type="ECO:0000256" key="5">
    <source>
        <dbReference type="ARBA" id="ARBA00022679"/>
    </source>
</evidence>
<comment type="caution">
    <text evidence="11">The sequence shown here is derived from an EMBL/GenBank/DDBJ whole genome shotgun (WGS) entry which is preliminary data.</text>
</comment>
<protein>
    <recommendedName>
        <fullName evidence="3 10">DNA-directed RNA polymerase subunit omega</fullName>
        <shortName evidence="10">RNAP omega subunit</shortName>
        <ecNumber evidence="2 10">2.7.7.6</ecNumber>
    </recommendedName>
    <alternativeName>
        <fullName evidence="10">RNA polymerase omega subunit</fullName>
    </alternativeName>
    <alternativeName>
        <fullName evidence="8 10">Transcriptase subunit omega</fullName>
    </alternativeName>
</protein>
<evidence type="ECO:0000256" key="10">
    <source>
        <dbReference type="HAMAP-Rule" id="MF_00366"/>
    </source>
</evidence>
<comment type="similarity">
    <text evidence="1 10">Belongs to the RNA polymerase subunit omega family.</text>
</comment>
<comment type="subunit">
    <text evidence="10">The RNAP catalytic core consists of 2 alpha, 1 beta, 1 beta' and 1 omega subunit. When a sigma factor is associated with the core the holoenzyme is formed, which can initiate transcription.</text>
</comment>
<dbReference type="EC" id="2.7.7.6" evidence="2 10"/>
<dbReference type="AlphaFoldDB" id="A0A9D1NPV1"/>
<reference evidence="11" key="1">
    <citation type="submission" date="2020-10" db="EMBL/GenBank/DDBJ databases">
        <authorList>
            <person name="Gilroy R."/>
        </authorList>
    </citation>
    <scope>NUCLEOTIDE SEQUENCE</scope>
    <source>
        <strain evidence="11">1370</strain>
    </source>
</reference>
<evidence type="ECO:0000256" key="8">
    <source>
        <dbReference type="ARBA" id="ARBA00029924"/>
    </source>
</evidence>
<evidence type="ECO:0000256" key="2">
    <source>
        <dbReference type="ARBA" id="ARBA00012418"/>
    </source>
</evidence>
<reference evidence="11" key="2">
    <citation type="journal article" date="2021" name="PeerJ">
        <title>Extensive microbial diversity within the chicken gut microbiome revealed by metagenomics and culture.</title>
        <authorList>
            <person name="Gilroy R."/>
            <person name="Ravi A."/>
            <person name="Getino M."/>
            <person name="Pursley I."/>
            <person name="Horton D.L."/>
            <person name="Alikhan N.F."/>
            <person name="Baker D."/>
            <person name="Gharbi K."/>
            <person name="Hall N."/>
            <person name="Watson M."/>
            <person name="Adriaenssens E.M."/>
            <person name="Foster-Nyarko E."/>
            <person name="Jarju S."/>
            <person name="Secka A."/>
            <person name="Antonio M."/>
            <person name="Oren A."/>
            <person name="Chaudhuri R.R."/>
            <person name="La Ragione R."/>
            <person name="Hildebrand F."/>
            <person name="Pallen M.J."/>
        </authorList>
    </citation>
    <scope>NUCLEOTIDE SEQUENCE</scope>
    <source>
        <strain evidence="11">1370</strain>
    </source>
</reference>
<dbReference type="SUPFAM" id="SSF63562">
    <property type="entry name" value="RPB6/omega subunit-like"/>
    <property type="match status" value="1"/>
</dbReference>
<sequence length="70" mass="7862">MLRPSSSQILKNGESTYSLVIAVAKRAREIIDDAYSEKLIINKKPVGTAVEQFANGEYRLVEDPSLRRKP</sequence>
<dbReference type="HAMAP" id="MF_00366">
    <property type="entry name" value="RNApol_bact_RpoZ"/>
    <property type="match status" value="1"/>
</dbReference>
<evidence type="ECO:0000256" key="6">
    <source>
        <dbReference type="ARBA" id="ARBA00022695"/>
    </source>
</evidence>
<keyword evidence="5 10" id="KW-0808">Transferase</keyword>
<dbReference type="GO" id="GO:0006351">
    <property type="term" value="P:DNA-templated transcription"/>
    <property type="evidence" value="ECO:0007669"/>
    <property type="project" value="UniProtKB-UniRule"/>
</dbReference>
<dbReference type="GO" id="GO:0000428">
    <property type="term" value="C:DNA-directed RNA polymerase complex"/>
    <property type="evidence" value="ECO:0007669"/>
    <property type="project" value="UniProtKB-KW"/>
</dbReference>
<evidence type="ECO:0000256" key="9">
    <source>
        <dbReference type="ARBA" id="ARBA00048552"/>
    </source>
</evidence>
<dbReference type="SMART" id="SM01409">
    <property type="entry name" value="RNA_pol_Rpb6"/>
    <property type="match status" value="1"/>
</dbReference>
<evidence type="ECO:0000256" key="7">
    <source>
        <dbReference type="ARBA" id="ARBA00023163"/>
    </source>
</evidence>
<dbReference type="Pfam" id="PF01192">
    <property type="entry name" value="RNA_pol_Rpb6"/>
    <property type="match status" value="1"/>
</dbReference>
<dbReference type="GO" id="GO:0003899">
    <property type="term" value="F:DNA-directed RNA polymerase activity"/>
    <property type="evidence" value="ECO:0007669"/>
    <property type="project" value="UniProtKB-UniRule"/>
</dbReference>
<evidence type="ECO:0000256" key="1">
    <source>
        <dbReference type="ARBA" id="ARBA00006711"/>
    </source>
</evidence>
<dbReference type="EMBL" id="DVOL01000038">
    <property type="protein sequence ID" value="HIV10621.1"/>
    <property type="molecule type" value="Genomic_DNA"/>
</dbReference>
<accession>A0A9D1NPV1</accession>
<evidence type="ECO:0000256" key="4">
    <source>
        <dbReference type="ARBA" id="ARBA00022478"/>
    </source>
</evidence>
<organism evidence="11 12">
    <name type="scientific">Candidatus Faeciplasma avium</name>
    <dbReference type="NCBI Taxonomy" id="2840798"/>
    <lineage>
        <taxon>Bacteria</taxon>
        <taxon>Bacillati</taxon>
        <taxon>Bacillota</taxon>
        <taxon>Clostridia</taxon>
        <taxon>Eubacteriales</taxon>
        <taxon>Oscillospiraceae</taxon>
        <taxon>Oscillospiraceae incertae sedis</taxon>
        <taxon>Candidatus Faeciplasma</taxon>
    </lineage>
</organism>
<dbReference type="InterPro" id="IPR003716">
    <property type="entry name" value="DNA-dir_RNA_pol_omega"/>
</dbReference>
<dbReference type="InterPro" id="IPR036161">
    <property type="entry name" value="RPB6/omega-like_sf"/>
</dbReference>
<keyword evidence="6 10" id="KW-0548">Nucleotidyltransferase</keyword>
<evidence type="ECO:0000256" key="3">
    <source>
        <dbReference type="ARBA" id="ARBA00013725"/>
    </source>
</evidence>
<dbReference type="Proteomes" id="UP000823960">
    <property type="component" value="Unassembled WGS sequence"/>
</dbReference>
<dbReference type="Gene3D" id="3.90.940.10">
    <property type="match status" value="1"/>
</dbReference>
<comment type="function">
    <text evidence="10">Promotes RNA polymerase assembly. Latches the N- and C-terminal regions of the beta' subunit thereby facilitating its interaction with the beta and alpha subunits.</text>
</comment>
<comment type="catalytic activity">
    <reaction evidence="9 10">
        <text>RNA(n) + a ribonucleoside 5'-triphosphate = RNA(n+1) + diphosphate</text>
        <dbReference type="Rhea" id="RHEA:21248"/>
        <dbReference type="Rhea" id="RHEA-COMP:14527"/>
        <dbReference type="Rhea" id="RHEA-COMP:17342"/>
        <dbReference type="ChEBI" id="CHEBI:33019"/>
        <dbReference type="ChEBI" id="CHEBI:61557"/>
        <dbReference type="ChEBI" id="CHEBI:140395"/>
        <dbReference type="EC" id="2.7.7.6"/>
    </reaction>
</comment>
<evidence type="ECO:0000313" key="12">
    <source>
        <dbReference type="Proteomes" id="UP000823960"/>
    </source>
</evidence>
<keyword evidence="4 10" id="KW-0240">DNA-directed RNA polymerase</keyword>
<dbReference type="InterPro" id="IPR006110">
    <property type="entry name" value="Pol_omega/Rpo6/RPB6"/>
</dbReference>
<evidence type="ECO:0000313" key="11">
    <source>
        <dbReference type="EMBL" id="HIV10621.1"/>
    </source>
</evidence>
<keyword evidence="7 10" id="KW-0804">Transcription</keyword>
<gene>
    <name evidence="10" type="primary">rpoZ</name>
    <name evidence="11" type="ORF">IAD28_02860</name>
</gene>
<proteinExistence type="inferred from homology"/>
<name>A0A9D1NPV1_9FIRM</name>
<dbReference type="GO" id="GO:0003677">
    <property type="term" value="F:DNA binding"/>
    <property type="evidence" value="ECO:0007669"/>
    <property type="project" value="UniProtKB-UniRule"/>
</dbReference>